<dbReference type="Gene3D" id="3.40.50.200">
    <property type="entry name" value="Peptidase S8/S53 domain"/>
    <property type="match status" value="1"/>
</dbReference>
<evidence type="ECO:0000256" key="4">
    <source>
        <dbReference type="ARBA" id="ARBA00022825"/>
    </source>
</evidence>
<dbReference type="Proteomes" id="UP001652442">
    <property type="component" value="Unassembled WGS sequence"/>
</dbReference>
<dbReference type="InterPro" id="IPR050131">
    <property type="entry name" value="Peptidase_S8_subtilisin-like"/>
</dbReference>
<dbReference type="InterPro" id="IPR036852">
    <property type="entry name" value="Peptidase_S8/S53_dom_sf"/>
</dbReference>
<feature type="active site" description="Charge relay system" evidence="5">
    <location>
        <position position="427"/>
    </location>
</feature>
<gene>
    <name evidence="8" type="ORF">OCV88_15250</name>
</gene>
<keyword evidence="3 5" id="KW-0378">Hydrolase</keyword>
<evidence type="ECO:0000259" key="7">
    <source>
        <dbReference type="Pfam" id="PF00082"/>
    </source>
</evidence>
<feature type="active site" description="Charge relay system" evidence="5">
    <location>
        <position position="194"/>
    </location>
</feature>
<evidence type="ECO:0000256" key="2">
    <source>
        <dbReference type="ARBA" id="ARBA00022670"/>
    </source>
</evidence>
<organism evidence="8 9">
    <name type="scientific">Brotonthovivens ammoniilytica</name>
    <dbReference type="NCBI Taxonomy" id="2981725"/>
    <lineage>
        <taxon>Bacteria</taxon>
        <taxon>Bacillati</taxon>
        <taxon>Bacillota</taxon>
        <taxon>Clostridia</taxon>
        <taxon>Lachnospirales</taxon>
        <taxon>Lachnospiraceae</taxon>
        <taxon>Brotonthovivens</taxon>
    </lineage>
</organism>
<dbReference type="InterPro" id="IPR022398">
    <property type="entry name" value="Peptidase_S8_His-AS"/>
</dbReference>
<evidence type="ECO:0000313" key="8">
    <source>
        <dbReference type="EMBL" id="MCU6763664.1"/>
    </source>
</evidence>
<dbReference type="RefSeq" id="WP_158426305.1">
    <property type="nucleotide sequence ID" value="NZ_JAOQJQ010000009.1"/>
</dbReference>
<dbReference type="PROSITE" id="PS00137">
    <property type="entry name" value="SUBTILASE_HIS"/>
    <property type="match status" value="1"/>
</dbReference>
<dbReference type="SUPFAM" id="SSF52743">
    <property type="entry name" value="Subtilisin-like"/>
    <property type="match status" value="1"/>
</dbReference>
<feature type="signal peptide" evidence="6">
    <location>
        <begin position="1"/>
        <end position="26"/>
    </location>
</feature>
<dbReference type="InterPro" id="IPR023828">
    <property type="entry name" value="Peptidase_S8_Ser-AS"/>
</dbReference>
<dbReference type="PANTHER" id="PTHR43806:SF11">
    <property type="entry name" value="CEREVISIN-RELATED"/>
    <property type="match status" value="1"/>
</dbReference>
<proteinExistence type="inferred from homology"/>
<evidence type="ECO:0000313" key="9">
    <source>
        <dbReference type="Proteomes" id="UP001652442"/>
    </source>
</evidence>
<keyword evidence="2 5" id="KW-0645">Protease</keyword>
<sequence>MKQKGKVFVFAVIFAAAAGVSISAFISAGKIKTKAVNLPYDPAKQSYYTKPDKKHAAVDENSGIEYIDNELLITLAAECSKADVLNAVSEYHGTIAGELKAVSVVQIRFPDCYTYPELEQVQKKLIQKGIAVCGTPNILCSILSGAMPSDSRWEKEWTGELSVNETWGMKAVHMDQVWKLKEQMKTSVNLGILDTGFYTEHEDLNFTEMPLANQLYDEEGQLETHGTHVAGIAAAGFDNGIGITGIIPTEKRNLYGASVFGLGVKDDKIDLMGLETAFTYLIADRGCKVINLSLTCFGGDDLTEEAVKGNPNIEAYTVQLEKLFLAFLNHGYDFLICKAAGNLPETDASCDPLAAIDAPEVKGRILVVGAAKQNEDGSLSLADYSSPGERVDLIAPGGGDNDIYSTIVKENFLGKRKGSYGGMMGTSMAAPYVSGTAVLLASFNPSLDGSQIKEILCSTADNCLVNDQRDGLLNAEKAASAAIQMRK</sequence>
<protein>
    <submittedName>
        <fullName evidence="8">S8 family serine peptidase</fullName>
    </submittedName>
</protein>
<dbReference type="PANTHER" id="PTHR43806">
    <property type="entry name" value="PEPTIDASE S8"/>
    <property type="match status" value="1"/>
</dbReference>
<dbReference type="PROSITE" id="PS51892">
    <property type="entry name" value="SUBTILASE"/>
    <property type="match status" value="1"/>
</dbReference>
<dbReference type="EMBL" id="JAOQJQ010000009">
    <property type="protein sequence ID" value="MCU6763664.1"/>
    <property type="molecule type" value="Genomic_DNA"/>
</dbReference>
<name>A0ABT2TQB9_9FIRM</name>
<dbReference type="InterPro" id="IPR015500">
    <property type="entry name" value="Peptidase_S8_subtilisin-rel"/>
</dbReference>
<comment type="caution">
    <text evidence="8">The sequence shown here is derived from an EMBL/GenBank/DDBJ whole genome shotgun (WGS) entry which is preliminary data.</text>
</comment>
<feature type="active site" description="Charge relay system" evidence="5">
    <location>
        <position position="225"/>
    </location>
</feature>
<dbReference type="PRINTS" id="PR00723">
    <property type="entry name" value="SUBTILISIN"/>
</dbReference>
<keyword evidence="4 5" id="KW-0720">Serine protease</keyword>
<dbReference type="PROSITE" id="PS00138">
    <property type="entry name" value="SUBTILASE_SER"/>
    <property type="match status" value="1"/>
</dbReference>
<feature type="chain" id="PRO_5045681500" evidence="6">
    <location>
        <begin position="27"/>
        <end position="487"/>
    </location>
</feature>
<evidence type="ECO:0000256" key="1">
    <source>
        <dbReference type="ARBA" id="ARBA00011073"/>
    </source>
</evidence>
<comment type="similarity">
    <text evidence="1 5">Belongs to the peptidase S8 family.</text>
</comment>
<evidence type="ECO:0000256" key="3">
    <source>
        <dbReference type="ARBA" id="ARBA00022801"/>
    </source>
</evidence>
<dbReference type="InterPro" id="IPR000209">
    <property type="entry name" value="Peptidase_S8/S53_dom"/>
</dbReference>
<dbReference type="Pfam" id="PF00082">
    <property type="entry name" value="Peptidase_S8"/>
    <property type="match status" value="1"/>
</dbReference>
<evidence type="ECO:0000256" key="5">
    <source>
        <dbReference type="PROSITE-ProRule" id="PRU01240"/>
    </source>
</evidence>
<feature type="domain" description="Peptidase S8/S53" evidence="7">
    <location>
        <begin position="187"/>
        <end position="463"/>
    </location>
</feature>
<reference evidence="8 9" key="1">
    <citation type="journal article" date="2021" name="ISME Commun">
        <title>Automated analysis of genomic sequences facilitates high-throughput and comprehensive description of bacteria.</title>
        <authorList>
            <person name="Hitch T.C.A."/>
        </authorList>
    </citation>
    <scope>NUCLEOTIDE SEQUENCE [LARGE SCALE GENOMIC DNA]</scope>
    <source>
        <strain evidence="8 9">Sanger_109</strain>
    </source>
</reference>
<evidence type="ECO:0000256" key="6">
    <source>
        <dbReference type="SAM" id="SignalP"/>
    </source>
</evidence>
<keyword evidence="9" id="KW-1185">Reference proteome</keyword>
<accession>A0ABT2TQB9</accession>
<keyword evidence="6" id="KW-0732">Signal</keyword>